<evidence type="ECO:0000313" key="2">
    <source>
        <dbReference type="Proteomes" id="UP000199628"/>
    </source>
</evidence>
<dbReference type="AlphaFoldDB" id="A0A1G7C5U3"/>
<gene>
    <name evidence="1" type="ORF">SAMN04488239_117101</name>
</gene>
<accession>A0A1G7C5U3</accession>
<dbReference type="Proteomes" id="UP000199628">
    <property type="component" value="Unassembled WGS sequence"/>
</dbReference>
<dbReference type="RefSeq" id="WP_093036025.1">
    <property type="nucleotide sequence ID" value="NZ_FMZV01000017.1"/>
</dbReference>
<dbReference type="EMBL" id="FMZV01000017">
    <property type="protein sequence ID" value="SDE34613.1"/>
    <property type="molecule type" value="Genomic_DNA"/>
</dbReference>
<reference evidence="2" key="1">
    <citation type="submission" date="2016-10" db="EMBL/GenBank/DDBJ databases">
        <authorList>
            <person name="Varghese N."/>
            <person name="Submissions S."/>
        </authorList>
    </citation>
    <scope>NUCLEOTIDE SEQUENCE [LARGE SCALE GENOMIC DNA]</scope>
    <source>
        <strain evidence="2">CGMCC 1.9108</strain>
    </source>
</reference>
<keyword evidence="2" id="KW-1185">Reference proteome</keyword>
<sequence>MADAITESVISTLSFSPDMLVIAHSTMMGYKTRAVSATDVARDLGVRYILSGSVQHSGETLRVTTERADAIRGQQIWSIREDSAMDDLLALQDGISRRVFEELSVSLTVGEGTRTWLERSGSFENYVAMVRGRAEFQRFSPEGHANAERLWGALYRKAPDSANTN</sequence>
<name>A0A1G7C5U3_9RHOB</name>
<evidence type="ECO:0000313" key="1">
    <source>
        <dbReference type="EMBL" id="SDE34613.1"/>
    </source>
</evidence>
<proteinExistence type="predicted"/>
<dbReference type="STRING" id="639004.SAMN04488239_117101"/>
<protein>
    <submittedName>
        <fullName evidence="1">TolB amino-terminal domain-containing protein</fullName>
    </submittedName>
</protein>
<organism evidence="1 2">
    <name type="scientific">Ruegeria marina</name>
    <dbReference type="NCBI Taxonomy" id="639004"/>
    <lineage>
        <taxon>Bacteria</taxon>
        <taxon>Pseudomonadati</taxon>
        <taxon>Pseudomonadota</taxon>
        <taxon>Alphaproteobacteria</taxon>
        <taxon>Rhodobacterales</taxon>
        <taxon>Roseobacteraceae</taxon>
        <taxon>Ruegeria</taxon>
    </lineage>
</organism>
<dbReference type="OrthoDB" id="54411at2"/>